<organism evidence="5 6">
    <name type="scientific">Dendrobium thyrsiflorum</name>
    <name type="common">Pinecone-like raceme dendrobium</name>
    <name type="synonym">Orchid</name>
    <dbReference type="NCBI Taxonomy" id="117978"/>
    <lineage>
        <taxon>Eukaryota</taxon>
        <taxon>Viridiplantae</taxon>
        <taxon>Streptophyta</taxon>
        <taxon>Embryophyta</taxon>
        <taxon>Tracheophyta</taxon>
        <taxon>Spermatophyta</taxon>
        <taxon>Magnoliopsida</taxon>
        <taxon>Liliopsida</taxon>
        <taxon>Asparagales</taxon>
        <taxon>Orchidaceae</taxon>
        <taxon>Epidendroideae</taxon>
        <taxon>Malaxideae</taxon>
        <taxon>Dendrobiinae</taxon>
        <taxon>Dendrobium</taxon>
    </lineage>
</organism>
<accession>A0ABD0U2I7</accession>
<keyword evidence="6" id="KW-1185">Reference proteome</keyword>
<keyword evidence="1" id="KW-0863">Zinc-finger</keyword>
<evidence type="ECO:0000256" key="2">
    <source>
        <dbReference type="SAM" id="MobiDB-lite"/>
    </source>
</evidence>
<dbReference type="AlphaFoldDB" id="A0ABD0U2I7"/>
<evidence type="ECO:0000256" key="1">
    <source>
        <dbReference type="PROSITE-ProRule" id="PRU00047"/>
    </source>
</evidence>
<sequence length="606" mass="67452">MVKLKSVSSPNNHLTRSKSKDGPSCNSVKAGNSDLNFALRKPKHCPLQRDSNVLTEVLGPDLGMFKVSGRSVEQLDPLLKDVFSLQDELGSFAEIAKGHSIQRFTPLIEERLDEISKGGVLIPDQEAIESNMKKLEFAVVGKILGKKMSYSFIQTELQRKWKRFGDFKFLLFGRVSFICIFSSLGAREAVLNGGPWNIAGHMVGLSKWAPDFDPESMNGLFSPVWVRFPNLPLIYWDKKNINRIASMIGRPIWYDEITNVWGKSSYARVCISLDISKQLPKGTWIQGINGKFFQRCEFEEVPIFCFGCGRIGHFKDNCQEIKPNEQMEVEGVLPAVSRPGDSPAAVLEEETVETAITDHPWVVVKRKVRQWTKQEIVKPISSAQLNADPGDVRLMWRRKGSTFSIGESSGSKEKFVAKQGEEMQRSSVIQKGIVFHDPMRKGLIRGNEPSGAGKGKEEQIDSFKNFVYNRTAKHAVITNESPSFITLEDILVPVDPLEWQLSQDTSNSIAACLANTIGAAESVLRVAATGHDKRLFLKVIVILYTQSVFGRMASGATIAYAGLCFCCIYIFAQNSLIAKFTCKIGRRESTAGAQDCMQTDEASSIK</sequence>
<comment type="caution">
    <text evidence="5">The sequence shown here is derived from an EMBL/GenBank/DDBJ whole genome shotgun (WGS) entry which is preliminary data.</text>
</comment>
<feature type="compositionally biased region" description="Polar residues" evidence="2">
    <location>
        <begin position="1"/>
        <end position="14"/>
    </location>
</feature>
<evidence type="ECO:0000256" key="3">
    <source>
        <dbReference type="SAM" id="Phobius"/>
    </source>
</evidence>
<gene>
    <name evidence="5" type="ORF">M5K25_024673</name>
</gene>
<proteinExistence type="predicted"/>
<dbReference type="InterPro" id="IPR040256">
    <property type="entry name" value="At4g02000-like"/>
</dbReference>
<feature type="transmembrane region" description="Helical" evidence="3">
    <location>
        <begin position="558"/>
        <end position="577"/>
    </location>
</feature>
<reference evidence="5 6" key="1">
    <citation type="journal article" date="2024" name="Plant Biotechnol. J.">
        <title>Dendrobium thyrsiflorum genome and its molecular insights into genes involved in important horticultural traits.</title>
        <authorList>
            <person name="Chen B."/>
            <person name="Wang J.Y."/>
            <person name="Zheng P.J."/>
            <person name="Li K.L."/>
            <person name="Liang Y.M."/>
            <person name="Chen X.F."/>
            <person name="Zhang C."/>
            <person name="Zhao X."/>
            <person name="He X."/>
            <person name="Zhang G.Q."/>
            <person name="Liu Z.J."/>
            <person name="Xu Q."/>
        </authorList>
    </citation>
    <scope>NUCLEOTIDE SEQUENCE [LARGE SCALE GENOMIC DNA]</scope>
    <source>
        <strain evidence="5">GZMU011</strain>
    </source>
</reference>
<keyword evidence="3" id="KW-1133">Transmembrane helix</keyword>
<dbReference type="PROSITE" id="PS50158">
    <property type="entry name" value="ZF_CCHC"/>
    <property type="match status" value="1"/>
</dbReference>
<dbReference type="EMBL" id="JANQDX010000018">
    <property type="protein sequence ID" value="KAL0906199.1"/>
    <property type="molecule type" value="Genomic_DNA"/>
</dbReference>
<protein>
    <recommendedName>
        <fullName evidence="4">CCHC-type domain-containing protein</fullName>
    </recommendedName>
</protein>
<keyword evidence="1" id="KW-0862">Zinc</keyword>
<evidence type="ECO:0000259" key="4">
    <source>
        <dbReference type="PROSITE" id="PS50158"/>
    </source>
</evidence>
<dbReference type="Proteomes" id="UP001552299">
    <property type="component" value="Unassembled WGS sequence"/>
</dbReference>
<feature type="domain" description="CCHC-type" evidence="4">
    <location>
        <begin position="305"/>
        <end position="320"/>
    </location>
</feature>
<dbReference type="InterPro" id="IPR001878">
    <property type="entry name" value="Znf_CCHC"/>
</dbReference>
<dbReference type="PANTHER" id="PTHR31286:SF180">
    <property type="entry name" value="OS10G0362600 PROTEIN"/>
    <property type="match status" value="1"/>
</dbReference>
<keyword evidence="1" id="KW-0479">Metal-binding</keyword>
<dbReference type="Pfam" id="PF14111">
    <property type="entry name" value="DUF4283"/>
    <property type="match status" value="1"/>
</dbReference>
<dbReference type="PANTHER" id="PTHR31286">
    <property type="entry name" value="GLYCINE-RICH CELL WALL STRUCTURAL PROTEIN 1.8-LIKE"/>
    <property type="match status" value="1"/>
</dbReference>
<keyword evidence="3" id="KW-0472">Membrane</keyword>
<evidence type="ECO:0000313" key="5">
    <source>
        <dbReference type="EMBL" id="KAL0906199.1"/>
    </source>
</evidence>
<evidence type="ECO:0000313" key="6">
    <source>
        <dbReference type="Proteomes" id="UP001552299"/>
    </source>
</evidence>
<feature type="region of interest" description="Disordered" evidence="2">
    <location>
        <begin position="1"/>
        <end position="27"/>
    </location>
</feature>
<keyword evidence="3" id="KW-0812">Transmembrane</keyword>
<name>A0ABD0U2I7_DENTH</name>
<dbReference type="InterPro" id="IPR025558">
    <property type="entry name" value="DUF4283"/>
</dbReference>
<dbReference type="GO" id="GO:0008270">
    <property type="term" value="F:zinc ion binding"/>
    <property type="evidence" value="ECO:0007669"/>
    <property type="project" value="UniProtKB-KW"/>
</dbReference>